<evidence type="ECO:0000256" key="8">
    <source>
        <dbReference type="RuleBase" id="RU004135"/>
    </source>
</evidence>
<accession>A0A7W7M3A8</accession>
<keyword evidence="2 7" id="KW-0132">Cell division</keyword>
<dbReference type="RefSeq" id="WP_184241246.1">
    <property type="nucleotide sequence ID" value="NZ_JACHNA010000001.1"/>
</dbReference>
<comment type="cofactor">
    <cofactor evidence="7">
        <name>Mg(2+)</name>
        <dbReference type="ChEBI" id="CHEBI:18420"/>
    </cofactor>
</comment>
<dbReference type="InterPro" id="IPR000713">
    <property type="entry name" value="Mur_ligase_N"/>
</dbReference>
<feature type="binding site" evidence="7">
    <location>
        <position position="57"/>
    </location>
    <ligand>
        <name>UDP-N-acetyl-alpha-D-muramoyl-L-alanyl-D-glutamate</name>
        <dbReference type="ChEBI" id="CHEBI:83900"/>
    </ligand>
</feature>
<feature type="binding site" evidence="7">
    <location>
        <begin position="146"/>
        <end position="152"/>
    </location>
    <ligand>
        <name>ATP</name>
        <dbReference type="ChEBI" id="CHEBI:30616"/>
    </ligand>
</feature>
<dbReference type="Proteomes" id="UP000540191">
    <property type="component" value="Unassembled WGS sequence"/>
</dbReference>
<dbReference type="GO" id="GO:0000287">
    <property type="term" value="F:magnesium ion binding"/>
    <property type="evidence" value="ECO:0007669"/>
    <property type="project" value="UniProtKB-UniRule"/>
</dbReference>
<evidence type="ECO:0000259" key="11">
    <source>
        <dbReference type="Pfam" id="PF02875"/>
    </source>
</evidence>
<feature type="binding site" evidence="7">
    <location>
        <position position="215"/>
    </location>
    <ligand>
        <name>UDP-N-acetyl-alpha-D-muramoyl-L-alanyl-D-glutamate</name>
        <dbReference type="ChEBI" id="CHEBI:83900"/>
    </ligand>
</feature>
<evidence type="ECO:0000313" key="13">
    <source>
        <dbReference type="EMBL" id="MBB4735439.1"/>
    </source>
</evidence>
<dbReference type="GO" id="GO:0071555">
    <property type="term" value="P:cell wall organization"/>
    <property type="evidence" value="ECO:0007669"/>
    <property type="project" value="UniProtKB-KW"/>
</dbReference>
<dbReference type="InterPro" id="IPR036565">
    <property type="entry name" value="Mur-like_cat_sf"/>
</dbReference>
<dbReference type="GO" id="GO:0009252">
    <property type="term" value="P:peptidoglycan biosynthetic process"/>
    <property type="evidence" value="ECO:0007669"/>
    <property type="project" value="UniProtKB-UniRule"/>
</dbReference>
<dbReference type="GO" id="GO:0008360">
    <property type="term" value="P:regulation of cell shape"/>
    <property type="evidence" value="ECO:0007669"/>
    <property type="project" value="UniProtKB-KW"/>
</dbReference>
<dbReference type="InterPro" id="IPR004101">
    <property type="entry name" value="Mur_ligase_C"/>
</dbReference>
<dbReference type="InterPro" id="IPR036615">
    <property type="entry name" value="Mur_ligase_C_dom_sf"/>
</dbReference>
<evidence type="ECO:0000313" key="14">
    <source>
        <dbReference type="Proteomes" id="UP000540191"/>
    </source>
</evidence>
<dbReference type="NCBIfam" id="TIGR01085">
    <property type="entry name" value="murE"/>
    <property type="match status" value="1"/>
</dbReference>
<evidence type="ECO:0000256" key="5">
    <source>
        <dbReference type="ARBA" id="ARBA00023306"/>
    </source>
</evidence>
<organism evidence="13 14">
    <name type="scientific">Micrococcus cohnii</name>
    <dbReference type="NCBI Taxonomy" id="993416"/>
    <lineage>
        <taxon>Bacteria</taxon>
        <taxon>Bacillati</taxon>
        <taxon>Actinomycetota</taxon>
        <taxon>Actinomycetes</taxon>
        <taxon>Micrococcales</taxon>
        <taxon>Micrococcaceae</taxon>
        <taxon>Micrococcus</taxon>
    </lineage>
</organism>
<comment type="PTM">
    <text evidence="7">Carboxylation is probably crucial for Mg(2+) binding and, consequently, for the gamma-phosphate positioning of ATP.</text>
</comment>
<dbReference type="GO" id="GO:0005737">
    <property type="term" value="C:cytoplasm"/>
    <property type="evidence" value="ECO:0007669"/>
    <property type="project" value="UniProtKB-SubCell"/>
</dbReference>
<name>A0A7W7M3A8_9MICC</name>
<keyword evidence="7 13" id="KW-0436">Ligase</keyword>
<feature type="binding site" evidence="7">
    <location>
        <position position="59"/>
    </location>
    <ligand>
        <name>UDP-N-acetyl-alpha-D-muramoyl-L-alanyl-D-glutamate</name>
        <dbReference type="ChEBI" id="CHEBI:83900"/>
    </ligand>
</feature>
<dbReference type="Pfam" id="PF08245">
    <property type="entry name" value="Mur_ligase_M"/>
    <property type="match status" value="1"/>
</dbReference>
<feature type="region of interest" description="Disordered" evidence="9">
    <location>
        <begin position="564"/>
        <end position="583"/>
    </location>
</feature>
<dbReference type="SUPFAM" id="SSF53623">
    <property type="entry name" value="MurD-like peptide ligases, catalytic domain"/>
    <property type="match status" value="1"/>
</dbReference>
<dbReference type="PANTHER" id="PTHR23135:SF4">
    <property type="entry name" value="UDP-N-ACETYLMURAMOYL-L-ALANYL-D-GLUTAMATE--2,6-DIAMINOPIMELATE LIGASE MURE HOMOLOG, CHLOROPLASTIC"/>
    <property type="match status" value="1"/>
</dbReference>
<dbReference type="GO" id="GO:0016881">
    <property type="term" value="F:acid-amino acid ligase activity"/>
    <property type="evidence" value="ECO:0007669"/>
    <property type="project" value="UniProtKB-UniRule"/>
</dbReference>
<dbReference type="Gene3D" id="3.40.1390.10">
    <property type="entry name" value="MurE/MurF, N-terminal domain"/>
    <property type="match status" value="1"/>
</dbReference>
<dbReference type="PANTHER" id="PTHR23135">
    <property type="entry name" value="MUR LIGASE FAMILY MEMBER"/>
    <property type="match status" value="1"/>
</dbReference>
<feature type="compositionally biased region" description="Basic and acidic residues" evidence="9">
    <location>
        <begin position="564"/>
        <end position="577"/>
    </location>
</feature>
<reference evidence="13 14" key="1">
    <citation type="submission" date="2020-08" db="EMBL/GenBank/DDBJ databases">
        <title>Sequencing the genomes of 1000 actinobacteria strains.</title>
        <authorList>
            <person name="Klenk H.-P."/>
        </authorList>
    </citation>
    <scope>NUCLEOTIDE SEQUENCE [LARGE SCALE GENOMIC DNA]</scope>
    <source>
        <strain evidence="13 14">DSM 23974</strain>
    </source>
</reference>
<dbReference type="Pfam" id="PF01225">
    <property type="entry name" value="Mur_ligase"/>
    <property type="match status" value="1"/>
</dbReference>
<dbReference type="AlphaFoldDB" id="A0A7W7M3A8"/>
<comment type="caution">
    <text evidence="13">The sequence shown here is derived from an EMBL/GenBank/DDBJ whole genome shotgun (WGS) entry which is preliminary data.</text>
</comment>
<keyword evidence="7" id="KW-0963">Cytoplasm</keyword>
<evidence type="ECO:0000256" key="7">
    <source>
        <dbReference type="HAMAP-Rule" id="MF_00208"/>
    </source>
</evidence>
<feature type="binding site" evidence="7">
    <location>
        <position position="223"/>
    </location>
    <ligand>
        <name>UDP-N-acetyl-alpha-D-muramoyl-L-alanyl-D-glutamate</name>
        <dbReference type="ChEBI" id="CHEBI:83900"/>
    </ligand>
</feature>
<keyword evidence="14" id="KW-1185">Reference proteome</keyword>
<keyword evidence="7" id="KW-0067">ATP-binding</keyword>
<dbReference type="Pfam" id="PF02875">
    <property type="entry name" value="Mur_ligase_C"/>
    <property type="match status" value="1"/>
</dbReference>
<feature type="domain" description="Mur ligase central" evidence="12">
    <location>
        <begin position="144"/>
        <end position="363"/>
    </location>
</feature>
<dbReference type="GO" id="GO:0051301">
    <property type="term" value="P:cell division"/>
    <property type="evidence" value="ECO:0007669"/>
    <property type="project" value="UniProtKB-KW"/>
</dbReference>
<evidence type="ECO:0000256" key="1">
    <source>
        <dbReference type="ARBA" id="ARBA00005898"/>
    </source>
</evidence>
<comment type="function">
    <text evidence="7">Catalyzes the addition of an amino acid to the nucleotide precursor UDP-N-acetylmuramoyl-L-alanyl-D-glutamate (UMAG) in the biosynthesis of bacterial cell-wall peptidoglycan.</text>
</comment>
<keyword evidence="3 7" id="KW-0133">Cell shape</keyword>
<evidence type="ECO:0000256" key="9">
    <source>
        <dbReference type="SAM" id="MobiDB-lite"/>
    </source>
</evidence>
<dbReference type="InterPro" id="IPR035911">
    <property type="entry name" value="MurE/MurF_N"/>
</dbReference>
<comment type="similarity">
    <text evidence="1 7">Belongs to the MurCDEF family. MurE subfamily.</text>
</comment>
<evidence type="ECO:0000256" key="2">
    <source>
        <dbReference type="ARBA" id="ARBA00022618"/>
    </source>
</evidence>
<dbReference type="InterPro" id="IPR005761">
    <property type="entry name" value="UDP-N-AcMur-Glu-dNH2Pim_ligase"/>
</dbReference>
<dbReference type="HAMAP" id="MF_00208">
    <property type="entry name" value="MurE"/>
    <property type="match status" value="1"/>
</dbReference>
<keyword evidence="6 7" id="KW-0961">Cell wall biogenesis/degradation</keyword>
<dbReference type="EMBL" id="JACHNA010000001">
    <property type="protein sequence ID" value="MBB4735439.1"/>
    <property type="molecule type" value="Genomic_DNA"/>
</dbReference>
<evidence type="ECO:0000256" key="4">
    <source>
        <dbReference type="ARBA" id="ARBA00022984"/>
    </source>
</evidence>
<keyword evidence="7" id="KW-0460">Magnesium</keyword>
<sequence>MTTDDRLTLAEQDLAFRPSSTAGTRLSDLTARLRQAGVQVREHGPVHEAAPVTGACLDSRVVRSGDLYIALPGAKAHGAQFARAAWEAGAAAVLTDADGLELMRSAGLEQAPALVVPRVRTAAGLAAAGIYGHGLDAGPSLLGITGTNGKTTTSFLAASLLEALSRRTGVIGTILTRAGRRAVPSSLTTPESTQLHGLMALMREEAVDTVVMEVSSHAVSYERIAGLRYAVAGFTNLTQDHLDLHGSMQEYFEAKAGLFTAERTARAVIVLDGGEGPEHGVAMAQAATAETTTLALGPAAARPGRLAAEHPELKADWSVVEATPDGLGHRFALEHAETGVRLRASVGLPGLFNVANAALAALMVLERLVPDLGLEEAVRAVAEVTDVPAGEGPFAAAVPGRMEVVGREPDGVVDFAHNPDGLVQSMTALARARQATGRSSGRTILVFGATGDRDATKRPLMGRIAAQHADVVVVTDDDPHSEDPAAIRAEVLAGVREQAEAGCARGRHVEVHESAPRADAIALAVRLASDEDSILLAGRGHETYQDFAGVRVDIDDRVELRARLSERHGPDGADLTEHPNAAR</sequence>
<evidence type="ECO:0000259" key="12">
    <source>
        <dbReference type="Pfam" id="PF08245"/>
    </source>
</evidence>
<comment type="pathway">
    <text evidence="7 8">Cell wall biogenesis; peptidoglycan biosynthesis.</text>
</comment>
<feature type="domain" description="Mur ligase C-terminal" evidence="11">
    <location>
        <begin position="400"/>
        <end position="540"/>
    </location>
</feature>
<dbReference type="Gene3D" id="3.40.1190.10">
    <property type="entry name" value="Mur-like, catalytic domain"/>
    <property type="match status" value="1"/>
</dbReference>
<feature type="modified residue" description="N6-carboxylysine" evidence="7">
    <location>
        <position position="255"/>
    </location>
</feature>
<dbReference type="SUPFAM" id="SSF63418">
    <property type="entry name" value="MurE/MurF N-terminal domain"/>
    <property type="match status" value="1"/>
</dbReference>
<dbReference type="EC" id="6.3.2.-" evidence="7"/>
<keyword evidence="5 7" id="KW-0131">Cell cycle</keyword>
<evidence type="ECO:0000259" key="10">
    <source>
        <dbReference type="Pfam" id="PF01225"/>
    </source>
</evidence>
<dbReference type="GO" id="GO:0005524">
    <property type="term" value="F:ATP binding"/>
    <property type="evidence" value="ECO:0007669"/>
    <property type="project" value="UniProtKB-UniRule"/>
</dbReference>
<evidence type="ECO:0000256" key="3">
    <source>
        <dbReference type="ARBA" id="ARBA00022960"/>
    </source>
</evidence>
<comment type="subcellular location">
    <subcellularLocation>
        <location evidence="7 8">Cytoplasm</location>
    </subcellularLocation>
</comment>
<feature type="domain" description="Mur ligase N-terminal catalytic" evidence="10">
    <location>
        <begin position="53"/>
        <end position="120"/>
    </location>
</feature>
<gene>
    <name evidence="7" type="primary">murE</name>
    <name evidence="13" type="ORF">HDA30_000947</name>
</gene>
<dbReference type="Gene3D" id="3.90.190.20">
    <property type="entry name" value="Mur ligase, C-terminal domain"/>
    <property type="match status" value="1"/>
</dbReference>
<dbReference type="UniPathway" id="UPA00219"/>
<feature type="binding site" evidence="7">
    <location>
        <begin position="188"/>
        <end position="189"/>
    </location>
    <ligand>
        <name>UDP-N-acetyl-alpha-D-muramoyl-L-alanyl-D-glutamate</name>
        <dbReference type="ChEBI" id="CHEBI:83900"/>
    </ligand>
</feature>
<proteinExistence type="inferred from homology"/>
<evidence type="ECO:0000256" key="6">
    <source>
        <dbReference type="ARBA" id="ARBA00023316"/>
    </source>
</evidence>
<comment type="caution">
    <text evidence="7">Lacks conserved residue(s) required for the propagation of feature annotation.</text>
</comment>
<dbReference type="InterPro" id="IPR013221">
    <property type="entry name" value="Mur_ligase_cen"/>
</dbReference>
<protein>
    <recommendedName>
        <fullName evidence="7">UDP-N-acetylmuramyl-tripeptide synthetase</fullName>
        <ecNumber evidence="7">6.3.2.-</ecNumber>
    </recommendedName>
    <alternativeName>
        <fullName evidence="7">UDP-MurNAc-tripeptide synthetase</fullName>
    </alternativeName>
</protein>
<keyword evidence="7" id="KW-0547">Nucleotide-binding</keyword>
<dbReference type="SUPFAM" id="SSF53244">
    <property type="entry name" value="MurD-like peptide ligases, peptide-binding domain"/>
    <property type="match status" value="1"/>
</dbReference>
<keyword evidence="4 7" id="KW-0573">Peptidoglycan synthesis</keyword>